<proteinExistence type="predicted"/>
<feature type="transmembrane region" description="Helical" evidence="1">
    <location>
        <begin position="7"/>
        <end position="30"/>
    </location>
</feature>
<keyword evidence="3" id="KW-1185">Reference proteome</keyword>
<organism evidence="2 3">
    <name type="scientific">Formimonas warabiya</name>
    <dbReference type="NCBI Taxonomy" id="1761012"/>
    <lineage>
        <taxon>Bacteria</taxon>
        <taxon>Bacillati</taxon>
        <taxon>Bacillota</taxon>
        <taxon>Clostridia</taxon>
        <taxon>Eubacteriales</taxon>
        <taxon>Peptococcaceae</taxon>
        <taxon>Candidatus Formimonas</taxon>
    </lineage>
</organism>
<protein>
    <submittedName>
        <fullName evidence="2">Uncharacterized protein</fullName>
    </submittedName>
</protein>
<feature type="transmembrane region" description="Helical" evidence="1">
    <location>
        <begin position="50"/>
        <end position="75"/>
    </location>
</feature>
<evidence type="ECO:0000313" key="3">
    <source>
        <dbReference type="Proteomes" id="UP000323521"/>
    </source>
</evidence>
<keyword evidence="1" id="KW-0812">Transmembrane</keyword>
<evidence type="ECO:0000256" key="1">
    <source>
        <dbReference type="SAM" id="Phobius"/>
    </source>
</evidence>
<dbReference type="AlphaFoldDB" id="A0A3G1KWE5"/>
<keyword evidence="1" id="KW-1133">Transmembrane helix</keyword>
<reference evidence="2 3" key="1">
    <citation type="submission" date="2016-10" db="EMBL/GenBank/DDBJ databases">
        <title>Complete Genome Sequence of Peptococcaceae strain DCMF.</title>
        <authorList>
            <person name="Edwards R.J."/>
            <person name="Holland S.I."/>
            <person name="Deshpande N.P."/>
            <person name="Wong Y.K."/>
            <person name="Ertan H."/>
            <person name="Manefield M."/>
            <person name="Russell T.L."/>
            <person name="Lee M.J."/>
        </authorList>
    </citation>
    <scope>NUCLEOTIDE SEQUENCE [LARGE SCALE GENOMIC DNA]</scope>
    <source>
        <strain evidence="2 3">DCMF</strain>
    </source>
</reference>
<dbReference type="KEGG" id="fwa:DCMF_20135"/>
<dbReference type="EMBL" id="CP017634">
    <property type="protein sequence ID" value="ATW26766.1"/>
    <property type="molecule type" value="Genomic_DNA"/>
</dbReference>
<gene>
    <name evidence="2" type="ORF">DCMF_20135</name>
</gene>
<feature type="transmembrane region" description="Helical" evidence="1">
    <location>
        <begin position="122"/>
        <end position="141"/>
    </location>
</feature>
<sequence>MRDTLTIGAIGGSVSTVIFLVADWAIAAIFKFNFTSAIAGTASIYLNPDYVYTVAGYILGTVNTFLLGGTVGVIIAITLRIFGIDYYLLKGIGVALMWKMLTFGILSPIAHIMPHIKDEPQTMLLAMLNFFIMGIVSSFIVKKYMKKVRRRHLRRYL</sequence>
<accession>A0A3G1KWE5</accession>
<name>A0A3G1KWE5_FORW1</name>
<dbReference type="RefSeq" id="WP_148136085.1">
    <property type="nucleotide sequence ID" value="NZ_CP017634.1"/>
</dbReference>
<evidence type="ECO:0000313" key="2">
    <source>
        <dbReference type="EMBL" id="ATW26766.1"/>
    </source>
</evidence>
<keyword evidence="1" id="KW-0472">Membrane</keyword>
<dbReference type="Proteomes" id="UP000323521">
    <property type="component" value="Chromosome"/>
</dbReference>
<feature type="transmembrane region" description="Helical" evidence="1">
    <location>
        <begin position="87"/>
        <end position="110"/>
    </location>
</feature>
<dbReference type="OrthoDB" id="1809628at2"/>